<dbReference type="InterPro" id="IPR023346">
    <property type="entry name" value="Lysozyme-like_dom_sf"/>
</dbReference>
<evidence type="ECO:0000313" key="2">
    <source>
        <dbReference type="EMBL" id="TPX36670.1"/>
    </source>
</evidence>
<dbReference type="RefSeq" id="XP_031026884.1">
    <property type="nucleotide sequence ID" value="XM_031167291.1"/>
</dbReference>
<dbReference type="GeneID" id="42002588"/>
<dbReference type="SUPFAM" id="SSF53955">
    <property type="entry name" value="Lysozyme-like"/>
    <property type="match status" value="1"/>
</dbReference>
<dbReference type="OrthoDB" id="2105364at2759"/>
<dbReference type="InterPro" id="IPR000400">
    <property type="entry name" value="Glyco_hydro_46"/>
</dbReference>
<name>A0A507C540_9FUNG</name>
<dbReference type="GO" id="GO:0005975">
    <property type="term" value="P:carbohydrate metabolic process"/>
    <property type="evidence" value="ECO:0007669"/>
    <property type="project" value="InterPro"/>
</dbReference>
<dbReference type="InterPro" id="IPR023099">
    <property type="entry name" value="Glyco_hydro_46_N"/>
</dbReference>
<accession>A0A507C540</accession>
<feature type="chain" id="PRO_5021223769" evidence="1">
    <location>
        <begin position="18"/>
        <end position="277"/>
    </location>
</feature>
<evidence type="ECO:0000313" key="3">
    <source>
        <dbReference type="Proteomes" id="UP000319731"/>
    </source>
</evidence>
<organism evidence="2 3">
    <name type="scientific">Synchytrium microbalum</name>
    <dbReference type="NCBI Taxonomy" id="1806994"/>
    <lineage>
        <taxon>Eukaryota</taxon>
        <taxon>Fungi</taxon>
        <taxon>Fungi incertae sedis</taxon>
        <taxon>Chytridiomycota</taxon>
        <taxon>Chytridiomycota incertae sedis</taxon>
        <taxon>Chytridiomycetes</taxon>
        <taxon>Synchytriales</taxon>
        <taxon>Synchytriaceae</taxon>
        <taxon>Synchytrium</taxon>
    </lineage>
</organism>
<gene>
    <name evidence="2" type="ORF">SmJEL517_g01363</name>
</gene>
<proteinExistence type="predicted"/>
<sequence length="277" mass="29192">MLPLFLVSALLATQALADGNVCANNACRMTPAQKSLTMQLSAFFDFGVTTMPYCQCSNLLDGNGFTCGFAGFNSASGSILNVINYYSIAYPDNAFLSDISGLGTVSISGSSSIDFFSDLPTNWNATCKDPVFISAQISANDDQVYNPSQTAADMLGLVNAVSRAALYDTFMEQGSNNTNPDSAWATIAATTKSVGGVPAGVAGTSQHVDENTWLHAFLQTRRTALLNPSNVNVAAEWASSVGRVDAFMYILQSGNVNFTGNSVSTLNIYGIPTVISV</sequence>
<comment type="caution">
    <text evidence="2">The sequence shown here is derived from an EMBL/GenBank/DDBJ whole genome shotgun (WGS) entry which is preliminary data.</text>
</comment>
<dbReference type="GO" id="GO:0016977">
    <property type="term" value="F:chitosanase activity"/>
    <property type="evidence" value="ECO:0007669"/>
    <property type="project" value="InterPro"/>
</dbReference>
<keyword evidence="1" id="KW-0732">Signal</keyword>
<dbReference type="Gene3D" id="1.20.141.10">
    <property type="entry name" value="Chitosanase, subunit A, domain 1"/>
    <property type="match status" value="1"/>
</dbReference>
<reference evidence="2 3" key="1">
    <citation type="journal article" date="2019" name="Sci. Rep.">
        <title>Comparative genomics of chytrid fungi reveal insights into the obligate biotrophic and pathogenic lifestyle of Synchytrium endobioticum.</title>
        <authorList>
            <person name="van de Vossenberg B.T.L.H."/>
            <person name="Warris S."/>
            <person name="Nguyen H.D.T."/>
            <person name="van Gent-Pelzer M.P.E."/>
            <person name="Joly D.L."/>
            <person name="van de Geest H.C."/>
            <person name="Bonants P.J.M."/>
            <person name="Smith D.S."/>
            <person name="Levesque C.A."/>
            <person name="van der Lee T.A.J."/>
        </authorList>
    </citation>
    <scope>NUCLEOTIDE SEQUENCE [LARGE SCALE GENOMIC DNA]</scope>
    <source>
        <strain evidence="2 3">JEL517</strain>
    </source>
</reference>
<dbReference type="GO" id="GO:0005576">
    <property type="term" value="C:extracellular region"/>
    <property type="evidence" value="ECO:0007669"/>
    <property type="project" value="InterPro"/>
</dbReference>
<evidence type="ECO:0000256" key="1">
    <source>
        <dbReference type="SAM" id="SignalP"/>
    </source>
</evidence>
<dbReference type="EMBL" id="QEAO01000004">
    <property type="protein sequence ID" value="TPX36670.1"/>
    <property type="molecule type" value="Genomic_DNA"/>
</dbReference>
<dbReference type="Pfam" id="PF01374">
    <property type="entry name" value="Glyco_hydro_46"/>
    <property type="match status" value="1"/>
</dbReference>
<dbReference type="Gene3D" id="3.30.386.10">
    <property type="entry name" value="Chitosanase, subunit A, domain 2"/>
    <property type="match status" value="1"/>
</dbReference>
<protein>
    <submittedName>
        <fullName evidence="2">Chitosanase</fullName>
    </submittedName>
</protein>
<dbReference type="AlphaFoldDB" id="A0A507C540"/>
<keyword evidence="3" id="KW-1185">Reference proteome</keyword>
<dbReference type="Proteomes" id="UP000319731">
    <property type="component" value="Unassembled WGS sequence"/>
</dbReference>
<feature type="signal peptide" evidence="1">
    <location>
        <begin position="1"/>
        <end position="17"/>
    </location>
</feature>